<dbReference type="Proteomes" id="UP000320623">
    <property type="component" value="Unassembled WGS sequence"/>
</dbReference>
<dbReference type="PANTHER" id="PTHR30411:SF9">
    <property type="entry name" value="MULTIFUNCTIONAL SER_THR-TRNA DEACYLASE PROXP-Y"/>
    <property type="match status" value="1"/>
</dbReference>
<dbReference type="RefSeq" id="WP_140943899.1">
    <property type="nucleotide sequence ID" value="NZ_FAOO01000001.1"/>
</dbReference>
<dbReference type="Gene3D" id="3.90.960.10">
    <property type="entry name" value="YbaK/aminoacyl-tRNA synthetase-associated domain"/>
    <property type="match status" value="1"/>
</dbReference>
<keyword evidence="3" id="KW-1185">Reference proteome</keyword>
<feature type="domain" description="YbaK/aminoacyl-tRNA synthetase-associated" evidence="1">
    <location>
        <begin position="23"/>
        <end position="143"/>
    </location>
</feature>
<name>A0A0S4MTR5_9BACT</name>
<dbReference type="OrthoDB" id="9786549at2"/>
<organism evidence="2 3">
    <name type="scientific">Candidatus Thermokryptus mobilis</name>
    <dbReference type="NCBI Taxonomy" id="1643428"/>
    <lineage>
        <taxon>Bacteria</taxon>
        <taxon>Pseudomonadati</taxon>
        <taxon>Candidatus Kryptoniota</taxon>
        <taxon>Candidatus Thermokryptus</taxon>
    </lineage>
</organism>
<accession>A0A0S4MTR5</accession>
<dbReference type="SUPFAM" id="SSF55826">
    <property type="entry name" value="YbaK/ProRS associated domain"/>
    <property type="match status" value="1"/>
</dbReference>
<dbReference type="InterPro" id="IPR007214">
    <property type="entry name" value="YbaK/aa-tRNA-synth-assoc-dom"/>
</dbReference>
<reference evidence="3" key="1">
    <citation type="submission" date="2015-11" db="EMBL/GenBank/DDBJ databases">
        <authorList>
            <person name="Varghese N."/>
        </authorList>
    </citation>
    <scope>NUCLEOTIDE SEQUENCE [LARGE SCALE GENOMIC DNA]</scope>
</reference>
<dbReference type="AlphaFoldDB" id="A0A0S4MTR5"/>
<dbReference type="Pfam" id="PF04073">
    <property type="entry name" value="tRNA_edit"/>
    <property type="match status" value="1"/>
</dbReference>
<dbReference type="GO" id="GO:0002161">
    <property type="term" value="F:aminoacyl-tRNA deacylase activity"/>
    <property type="evidence" value="ECO:0007669"/>
    <property type="project" value="InterPro"/>
</dbReference>
<gene>
    <name evidence="2" type="ORF">JGI1_00083</name>
</gene>
<evidence type="ECO:0000259" key="1">
    <source>
        <dbReference type="Pfam" id="PF04073"/>
    </source>
</evidence>
<dbReference type="EMBL" id="FAOO01000001">
    <property type="protein sequence ID" value="CUU00797.1"/>
    <property type="molecule type" value="Genomic_DNA"/>
</dbReference>
<sequence>MPICERLKNFLDSSGVKYITIIHSTAFTSQEIAASVHVKGREFAKCVIVKSGENFFMLVVPSDHKVNFEKAKIALNVSELKLATEDEFKSIFPDCETGAMPPFGNLYGVPVYVDEKFKANEEISFNGGTHNDVVRMKMSDYVQLVNPIFCNIGEHI</sequence>
<proteinExistence type="predicted"/>
<evidence type="ECO:0000313" key="2">
    <source>
        <dbReference type="EMBL" id="CUU00797.1"/>
    </source>
</evidence>
<dbReference type="InterPro" id="IPR036754">
    <property type="entry name" value="YbaK/aa-tRNA-synt-asso_dom_sf"/>
</dbReference>
<evidence type="ECO:0000313" key="3">
    <source>
        <dbReference type="Proteomes" id="UP000320623"/>
    </source>
</evidence>
<protein>
    <submittedName>
        <fullName evidence="2">Ala-tRNA(Pro) deacylase</fullName>
    </submittedName>
</protein>
<dbReference type="CDD" id="cd04332">
    <property type="entry name" value="YbaK_like"/>
    <property type="match status" value="1"/>
</dbReference>
<dbReference type="PANTHER" id="PTHR30411">
    <property type="entry name" value="CYTOPLASMIC PROTEIN"/>
    <property type="match status" value="1"/>
</dbReference>
<dbReference type="STRING" id="1643428.GCA_001442855_00079"/>